<evidence type="ECO:0000313" key="6">
    <source>
        <dbReference type="EMBL" id="MFC6670578.1"/>
    </source>
</evidence>
<dbReference type="RefSeq" id="WP_379909084.1">
    <property type="nucleotide sequence ID" value="NZ_JBHSWE010000001.1"/>
</dbReference>
<dbReference type="Pfam" id="PF03466">
    <property type="entry name" value="LysR_substrate"/>
    <property type="match status" value="1"/>
</dbReference>
<sequence>MNSKQLTAFRAIMQSGSMTEAARRLGVSQPAISRLVRDLESSLGFSLFERRNSRLHPTQGARAFFREVERHFCGLERLSQSADHIRMMKSGSLCIGATPLLAETVLPEVLARFALGRDEVALNLAAHEPEELLQRVAGHQFDLALTELPAETGAVQNGPAYRSELRCIAAPGHRFAAGRRVRVEDLEREPFVPVGTADSLHYRRVEQLLRDHLIRPDESIGAGQFSVARGLVRAGFGVALVDPFSALRWAREGGISCSFEPAQPFCFGFVLPPGREPGALEQAFIDSFEAAVGAELPLQPVDPDRAAEL</sequence>
<evidence type="ECO:0000256" key="2">
    <source>
        <dbReference type="ARBA" id="ARBA00023015"/>
    </source>
</evidence>
<evidence type="ECO:0000256" key="1">
    <source>
        <dbReference type="ARBA" id="ARBA00009437"/>
    </source>
</evidence>
<dbReference type="Gene3D" id="3.40.190.10">
    <property type="entry name" value="Periplasmic binding protein-like II"/>
    <property type="match status" value="2"/>
</dbReference>
<dbReference type="InterPro" id="IPR000847">
    <property type="entry name" value="LysR_HTH_N"/>
</dbReference>
<dbReference type="EMBL" id="JBHSWE010000001">
    <property type="protein sequence ID" value="MFC6670578.1"/>
    <property type="molecule type" value="Genomic_DNA"/>
</dbReference>
<name>A0ABW1ZZF3_9GAMM</name>
<reference evidence="7" key="1">
    <citation type="journal article" date="2019" name="Int. J. Syst. Evol. Microbiol.">
        <title>The Global Catalogue of Microorganisms (GCM) 10K type strain sequencing project: providing services to taxonomists for standard genome sequencing and annotation.</title>
        <authorList>
            <consortium name="The Broad Institute Genomics Platform"/>
            <consortium name="The Broad Institute Genome Sequencing Center for Infectious Disease"/>
            <person name="Wu L."/>
            <person name="Ma J."/>
        </authorList>
    </citation>
    <scope>NUCLEOTIDE SEQUENCE [LARGE SCALE GENOMIC DNA]</scope>
    <source>
        <strain evidence="7">NBRC 111756</strain>
    </source>
</reference>
<evidence type="ECO:0000313" key="7">
    <source>
        <dbReference type="Proteomes" id="UP001596422"/>
    </source>
</evidence>
<dbReference type="Pfam" id="PF00126">
    <property type="entry name" value="HTH_1"/>
    <property type="match status" value="1"/>
</dbReference>
<dbReference type="PANTHER" id="PTHR30427:SF1">
    <property type="entry name" value="TRANSCRIPTIONAL ACTIVATOR PROTEIN LYSR"/>
    <property type="match status" value="1"/>
</dbReference>
<proteinExistence type="inferred from homology"/>
<organism evidence="6 7">
    <name type="scientific">Marinobacterium aestuariivivens</name>
    <dbReference type="NCBI Taxonomy" id="1698799"/>
    <lineage>
        <taxon>Bacteria</taxon>
        <taxon>Pseudomonadati</taxon>
        <taxon>Pseudomonadota</taxon>
        <taxon>Gammaproteobacteria</taxon>
        <taxon>Oceanospirillales</taxon>
        <taxon>Oceanospirillaceae</taxon>
        <taxon>Marinobacterium</taxon>
    </lineage>
</organism>
<gene>
    <name evidence="6" type="ORF">ACFQDL_11120</name>
</gene>
<keyword evidence="4" id="KW-0804">Transcription</keyword>
<dbReference type="SUPFAM" id="SSF46785">
    <property type="entry name" value="Winged helix' DNA-binding domain"/>
    <property type="match status" value="1"/>
</dbReference>
<evidence type="ECO:0000256" key="4">
    <source>
        <dbReference type="ARBA" id="ARBA00023163"/>
    </source>
</evidence>
<dbReference type="InterPro" id="IPR036388">
    <property type="entry name" value="WH-like_DNA-bd_sf"/>
</dbReference>
<keyword evidence="2" id="KW-0805">Transcription regulation</keyword>
<feature type="domain" description="HTH lysR-type" evidence="5">
    <location>
        <begin position="1"/>
        <end position="58"/>
    </location>
</feature>
<dbReference type="PRINTS" id="PR00039">
    <property type="entry name" value="HTHLYSR"/>
</dbReference>
<protein>
    <submittedName>
        <fullName evidence="6">LysR family transcriptional regulator</fullName>
    </submittedName>
</protein>
<evidence type="ECO:0000259" key="5">
    <source>
        <dbReference type="PROSITE" id="PS50931"/>
    </source>
</evidence>
<keyword evidence="7" id="KW-1185">Reference proteome</keyword>
<dbReference type="SUPFAM" id="SSF53850">
    <property type="entry name" value="Periplasmic binding protein-like II"/>
    <property type="match status" value="1"/>
</dbReference>
<dbReference type="InterPro" id="IPR036390">
    <property type="entry name" value="WH_DNA-bd_sf"/>
</dbReference>
<evidence type="ECO:0000256" key="3">
    <source>
        <dbReference type="ARBA" id="ARBA00023125"/>
    </source>
</evidence>
<keyword evidence="3" id="KW-0238">DNA-binding</keyword>
<dbReference type="Gene3D" id="1.10.10.10">
    <property type="entry name" value="Winged helix-like DNA-binding domain superfamily/Winged helix DNA-binding domain"/>
    <property type="match status" value="1"/>
</dbReference>
<dbReference type="PANTHER" id="PTHR30427">
    <property type="entry name" value="TRANSCRIPTIONAL ACTIVATOR PROTEIN LYSR"/>
    <property type="match status" value="1"/>
</dbReference>
<comment type="similarity">
    <text evidence="1">Belongs to the LysR transcriptional regulatory family.</text>
</comment>
<accession>A0ABW1ZZF3</accession>
<dbReference type="Proteomes" id="UP001596422">
    <property type="component" value="Unassembled WGS sequence"/>
</dbReference>
<dbReference type="PROSITE" id="PS50931">
    <property type="entry name" value="HTH_LYSR"/>
    <property type="match status" value="1"/>
</dbReference>
<comment type="caution">
    <text evidence="6">The sequence shown here is derived from an EMBL/GenBank/DDBJ whole genome shotgun (WGS) entry which is preliminary data.</text>
</comment>
<dbReference type="InterPro" id="IPR005119">
    <property type="entry name" value="LysR_subst-bd"/>
</dbReference>